<evidence type="ECO:0000313" key="2">
    <source>
        <dbReference type="EMBL" id="CAJ0951767.1"/>
    </source>
</evidence>
<keyword evidence="3" id="KW-1185">Reference proteome</keyword>
<comment type="caution">
    <text evidence="2">The sequence shown here is derived from an EMBL/GenBank/DDBJ whole genome shotgun (WGS) entry which is preliminary data.</text>
</comment>
<dbReference type="Proteomes" id="UP001176940">
    <property type="component" value="Unassembled WGS sequence"/>
</dbReference>
<feature type="domain" description="Helix-turn-helix" evidence="1">
    <location>
        <begin position="74"/>
        <end position="131"/>
    </location>
</feature>
<proteinExistence type="predicted"/>
<organism evidence="2 3">
    <name type="scientific">Ranitomeya imitator</name>
    <name type="common">mimic poison frog</name>
    <dbReference type="NCBI Taxonomy" id="111125"/>
    <lineage>
        <taxon>Eukaryota</taxon>
        <taxon>Metazoa</taxon>
        <taxon>Chordata</taxon>
        <taxon>Craniata</taxon>
        <taxon>Vertebrata</taxon>
        <taxon>Euteleostomi</taxon>
        <taxon>Amphibia</taxon>
        <taxon>Batrachia</taxon>
        <taxon>Anura</taxon>
        <taxon>Neobatrachia</taxon>
        <taxon>Hyloidea</taxon>
        <taxon>Dendrobatidae</taxon>
        <taxon>Dendrobatinae</taxon>
        <taxon>Ranitomeya</taxon>
    </lineage>
</organism>
<reference evidence="2" key="1">
    <citation type="submission" date="2023-07" db="EMBL/GenBank/DDBJ databases">
        <authorList>
            <person name="Stuckert A."/>
        </authorList>
    </citation>
    <scope>NUCLEOTIDE SEQUENCE</scope>
</reference>
<evidence type="ECO:0000313" key="3">
    <source>
        <dbReference type="Proteomes" id="UP001176940"/>
    </source>
</evidence>
<sequence length="376" mass="43671">MSHFETEFVYINALYQSHCSLWLKYIDDLFCTWEGPPATLEEFFSQINNTTIIKEMGGTLNSDLYTKTTDRNSLLLYQSCHPMATKRSIPISQFHRVRKIVSDENTCKTQLDKMEMKFTQRGYPRKLLQDCRYRPGSTRDRNLTHRIPLVHTFTPLPTNYIGKSVDIGHCCRLVIRTYWNLEHPFYPALESLTGIQTQRKSTFPCLQCAQCADVLKGHKISHPFTGMDIPIQGFFYCDSQYVVYAIKCPCGKIYVGKTTQAVKDCIFHHKSDIRCGRDHLPMPHHFHNAGHTIAQLRFLVLEQVLPNRRGGNRVRRLKLREAFWIRYLQIVLLKWARDGEVDMMLIVHAEDEAMAKLKVGHNKDPYVHAQPSCPSF</sequence>
<dbReference type="EMBL" id="CAUEEQ010033845">
    <property type="protein sequence ID" value="CAJ0951767.1"/>
    <property type="molecule type" value="Genomic_DNA"/>
</dbReference>
<dbReference type="PANTHER" id="PTHR21301:SF12">
    <property type="match status" value="1"/>
</dbReference>
<dbReference type="InterPro" id="IPR058912">
    <property type="entry name" value="HTH_animal"/>
</dbReference>
<name>A0ABN9LVF1_9NEOB</name>
<protein>
    <recommendedName>
        <fullName evidence="1">Helix-turn-helix domain-containing protein</fullName>
    </recommendedName>
</protein>
<evidence type="ECO:0000259" key="1">
    <source>
        <dbReference type="Pfam" id="PF26215"/>
    </source>
</evidence>
<dbReference type="PANTHER" id="PTHR21301">
    <property type="entry name" value="REVERSE TRANSCRIPTASE"/>
    <property type="match status" value="1"/>
</dbReference>
<gene>
    <name evidence="2" type="ORF">RIMI_LOCUS13604630</name>
</gene>
<accession>A0ABN9LVF1</accession>
<dbReference type="Pfam" id="PF26215">
    <property type="entry name" value="HTH_animal"/>
    <property type="match status" value="1"/>
</dbReference>
<feature type="non-terminal residue" evidence="2">
    <location>
        <position position="376"/>
    </location>
</feature>